<accession>A0A841L1E8</accession>
<evidence type="ECO:0000256" key="1">
    <source>
        <dbReference type="SAM" id="MobiDB-lite"/>
    </source>
</evidence>
<dbReference type="Proteomes" id="UP000579281">
    <property type="component" value="Unassembled WGS sequence"/>
</dbReference>
<feature type="region of interest" description="Disordered" evidence="1">
    <location>
        <begin position="43"/>
        <end position="72"/>
    </location>
</feature>
<gene>
    <name evidence="2" type="ORF">HNQ80_004137</name>
</gene>
<dbReference type="AlphaFoldDB" id="A0A841L1E8"/>
<name>A0A841L1E8_9FIRM</name>
<feature type="compositionally biased region" description="Low complexity" evidence="1">
    <location>
        <begin position="53"/>
        <end position="71"/>
    </location>
</feature>
<proteinExistence type="predicted"/>
<reference evidence="2 3" key="1">
    <citation type="submission" date="2020-08" db="EMBL/GenBank/DDBJ databases">
        <title>Genomic Encyclopedia of Type Strains, Phase IV (KMG-IV): sequencing the most valuable type-strain genomes for metagenomic binning, comparative biology and taxonomic classification.</title>
        <authorList>
            <person name="Goeker M."/>
        </authorList>
    </citation>
    <scope>NUCLEOTIDE SEQUENCE [LARGE SCALE GENOMIC DNA]</scope>
    <source>
        <strain evidence="2 3">DSM 103526</strain>
    </source>
</reference>
<dbReference type="EMBL" id="JACHEN010000031">
    <property type="protein sequence ID" value="MBB6218000.1"/>
    <property type="molecule type" value="Genomic_DNA"/>
</dbReference>
<evidence type="ECO:0000313" key="3">
    <source>
        <dbReference type="Proteomes" id="UP000579281"/>
    </source>
</evidence>
<organism evidence="2 3">
    <name type="scientific">Anaerosolibacter carboniphilus</name>
    <dbReference type="NCBI Taxonomy" id="1417629"/>
    <lineage>
        <taxon>Bacteria</taxon>
        <taxon>Bacillati</taxon>
        <taxon>Bacillota</taxon>
        <taxon>Clostridia</taxon>
        <taxon>Peptostreptococcales</taxon>
        <taxon>Thermotaleaceae</taxon>
        <taxon>Anaerosolibacter</taxon>
    </lineage>
</organism>
<dbReference type="PROSITE" id="PS51257">
    <property type="entry name" value="PROKAR_LIPOPROTEIN"/>
    <property type="match status" value="1"/>
</dbReference>
<sequence length="259" mass="29794">MQIKGFISKIILLSLSATLLLGCSSKDENKDLALNKAPESIVDSSKESITEEQSTQTLQVSVEQSTSTQSVETKEKEVPLDYEFHKKLNIFFSNFSEVYMPDFKEGDVTNEALIHFSWWHNYINNSNSLKSFNNDGYGYISENQIYKSINKYFGIDMTTRNLSDVESKRENGYYKEICADGEAFPFSQLTKLLDNGDGTYTADVDIYDPQALDICSYEPKDKWDEETLVESKLSRKMKCLIKKEGDRYVLLEYLTQMNY</sequence>
<evidence type="ECO:0000313" key="2">
    <source>
        <dbReference type="EMBL" id="MBB6218000.1"/>
    </source>
</evidence>
<dbReference type="RefSeq" id="WP_184312502.1">
    <property type="nucleotide sequence ID" value="NZ_JACHEN010000031.1"/>
</dbReference>
<comment type="caution">
    <text evidence="2">The sequence shown here is derived from an EMBL/GenBank/DDBJ whole genome shotgun (WGS) entry which is preliminary data.</text>
</comment>
<keyword evidence="3" id="KW-1185">Reference proteome</keyword>
<protein>
    <submittedName>
        <fullName evidence="2">Uncharacterized protein</fullName>
    </submittedName>
</protein>